<reference evidence="1" key="5">
    <citation type="journal article" date="2021" name="G3 (Bethesda)">
        <title>Aegilops tauschii genome assembly Aet v5.0 features greater sequence contiguity and improved annotation.</title>
        <authorList>
            <person name="Wang L."/>
            <person name="Zhu T."/>
            <person name="Rodriguez J.C."/>
            <person name="Deal K.R."/>
            <person name="Dubcovsky J."/>
            <person name="McGuire P.E."/>
            <person name="Lux T."/>
            <person name="Spannagl M."/>
            <person name="Mayer K.F.X."/>
            <person name="Baldrich P."/>
            <person name="Meyers B.C."/>
            <person name="Huo N."/>
            <person name="Gu Y.Q."/>
            <person name="Zhou H."/>
            <person name="Devos K.M."/>
            <person name="Bennetzen J.L."/>
            <person name="Unver T."/>
            <person name="Budak H."/>
            <person name="Gulick P.J."/>
            <person name="Galiba G."/>
            <person name="Kalapos B."/>
            <person name="Nelson D.R."/>
            <person name="Li P."/>
            <person name="You F.M."/>
            <person name="Luo M.C."/>
            <person name="Dvorak J."/>
        </authorList>
    </citation>
    <scope>NUCLEOTIDE SEQUENCE [LARGE SCALE GENOMIC DNA]</scope>
    <source>
        <strain evidence="1">cv. AL8/78</strain>
    </source>
</reference>
<dbReference type="Proteomes" id="UP000015105">
    <property type="component" value="Chromosome 5D"/>
</dbReference>
<reference evidence="1" key="3">
    <citation type="journal article" date="2017" name="Nature">
        <title>Genome sequence of the progenitor of the wheat D genome Aegilops tauschii.</title>
        <authorList>
            <person name="Luo M.C."/>
            <person name="Gu Y.Q."/>
            <person name="Puiu D."/>
            <person name="Wang H."/>
            <person name="Twardziok S.O."/>
            <person name="Deal K.R."/>
            <person name="Huo N."/>
            <person name="Zhu T."/>
            <person name="Wang L."/>
            <person name="Wang Y."/>
            <person name="McGuire P.E."/>
            <person name="Liu S."/>
            <person name="Long H."/>
            <person name="Ramasamy R.K."/>
            <person name="Rodriguez J.C."/>
            <person name="Van S.L."/>
            <person name="Yuan L."/>
            <person name="Wang Z."/>
            <person name="Xia Z."/>
            <person name="Xiao L."/>
            <person name="Anderson O.D."/>
            <person name="Ouyang S."/>
            <person name="Liang Y."/>
            <person name="Zimin A.V."/>
            <person name="Pertea G."/>
            <person name="Qi P."/>
            <person name="Bennetzen J.L."/>
            <person name="Dai X."/>
            <person name="Dawson M.W."/>
            <person name="Muller H.G."/>
            <person name="Kugler K."/>
            <person name="Rivarola-Duarte L."/>
            <person name="Spannagl M."/>
            <person name="Mayer K.F.X."/>
            <person name="Lu F.H."/>
            <person name="Bevan M.W."/>
            <person name="Leroy P."/>
            <person name="Li P."/>
            <person name="You F.M."/>
            <person name="Sun Q."/>
            <person name="Liu Z."/>
            <person name="Lyons E."/>
            <person name="Wicker T."/>
            <person name="Salzberg S.L."/>
            <person name="Devos K.M."/>
            <person name="Dvorak J."/>
        </authorList>
    </citation>
    <scope>NUCLEOTIDE SEQUENCE [LARGE SCALE GENOMIC DNA]</scope>
    <source>
        <strain evidence="1">cv. AL8/78</strain>
    </source>
</reference>
<organism evidence="1 2">
    <name type="scientific">Aegilops tauschii subsp. strangulata</name>
    <name type="common">Goatgrass</name>
    <dbReference type="NCBI Taxonomy" id="200361"/>
    <lineage>
        <taxon>Eukaryota</taxon>
        <taxon>Viridiplantae</taxon>
        <taxon>Streptophyta</taxon>
        <taxon>Embryophyta</taxon>
        <taxon>Tracheophyta</taxon>
        <taxon>Spermatophyta</taxon>
        <taxon>Magnoliopsida</taxon>
        <taxon>Liliopsida</taxon>
        <taxon>Poales</taxon>
        <taxon>Poaceae</taxon>
        <taxon>BOP clade</taxon>
        <taxon>Pooideae</taxon>
        <taxon>Triticodae</taxon>
        <taxon>Triticeae</taxon>
        <taxon>Triticinae</taxon>
        <taxon>Aegilops</taxon>
    </lineage>
</organism>
<protein>
    <submittedName>
        <fullName evidence="1">Uncharacterized protein</fullName>
    </submittedName>
</protein>
<keyword evidence="2" id="KW-1185">Reference proteome</keyword>
<evidence type="ECO:0000313" key="1">
    <source>
        <dbReference type="EnsemblPlants" id="AET5Gv20491200.2"/>
    </source>
</evidence>
<accession>A0A453KR65</accession>
<reference evidence="2" key="1">
    <citation type="journal article" date="2014" name="Science">
        <title>Ancient hybridizations among the ancestral genomes of bread wheat.</title>
        <authorList>
            <consortium name="International Wheat Genome Sequencing Consortium,"/>
            <person name="Marcussen T."/>
            <person name="Sandve S.R."/>
            <person name="Heier L."/>
            <person name="Spannagl M."/>
            <person name="Pfeifer M."/>
            <person name="Jakobsen K.S."/>
            <person name="Wulff B.B."/>
            <person name="Steuernagel B."/>
            <person name="Mayer K.F."/>
            <person name="Olsen O.A."/>
        </authorList>
    </citation>
    <scope>NUCLEOTIDE SEQUENCE [LARGE SCALE GENOMIC DNA]</scope>
    <source>
        <strain evidence="2">cv. AL8/78</strain>
    </source>
</reference>
<reference evidence="1" key="4">
    <citation type="submission" date="2019-03" db="UniProtKB">
        <authorList>
            <consortium name="EnsemblPlants"/>
        </authorList>
    </citation>
    <scope>IDENTIFICATION</scope>
</reference>
<proteinExistence type="predicted"/>
<evidence type="ECO:0000313" key="2">
    <source>
        <dbReference type="Proteomes" id="UP000015105"/>
    </source>
</evidence>
<dbReference type="EnsemblPlants" id="AET5Gv20491200.2">
    <property type="protein sequence ID" value="AET5Gv20491200.2"/>
    <property type="gene ID" value="AET5Gv20491200"/>
</dbReference>
<name>A0A453KR65_AEGTS</name>
<reference evidence="2" key="2">
    <citation type="journal article" date="2017" name="Nat. Plants">
        <title>The Aegilops tauschii genome reveals multiple impacts of transposons.</title>
        <authorList>
            <person name="Zhao G."/>
            <person name="Zou C."/>
            <person name="Li K."/>
            <person name="Wang K."/>
            <person name="Li T."/>
            <person name="Gao L."/>
            <person name="Zhang X."/>
            <person name="Wang H."/>
            <person name="Yang Z."/>
            <person name="Liu X."/>
            <person name="Jiang W."/>
            <person name="Mao L."/>
            <person name="Kong X."/>
            <person name="Jiao Y."/>
            <person name="Jia J."/>
        </authorList>
    </citation>
    <scope>NUCLEOTIDE SEQUENCE [LARGE SCALE GENOMIC DNA]</scope>
    <source>
        <strain evidence="2">cv. AL8/78</strain>
    </source>
</reference>
<sequence>AKYKGFIQCVFLVPAIMTPRNGQMHMHQGPDFFSLLCSMHHLFQSYFAQQNKSISVICISVASSFNCINVPISTTRLPLPPRGGHRAQQRCWHLVHLTHLTLGSLLPCLNSCLVVRILQVTGRETPSTHLIYACIETLCWNSHMKKVFNRKREHK</sequence>
<dbReference type="AlphaFoldDB" id="A0A453KR65"/>
<dbReference type="Gramene" id="AET5Gv20491200.2">
    <property type="protein sequence ID" value="AET5Gv20491200.2"/>
    <property type="gene ID" value="AET5Gv20491200"/>
</dbReference>